<keyword evidence="3" id="KW-1185">Reference proteome</keyword>
<dbReference type="RefSeq" id="WP_126679261.1">
    <property type="nucleotide sequence ID" value="NZ_RYYU01000001.1"/>
</dbReference>
<sequence>MKKFFILLFLVMASMTASAQVEGGEIGEVTVSGRRATDKRDGKWIYPSEEELRSSSNGYSLLQKLSLPGIHVDVLKRGISSVDNRGEVGLRINGVPATQQDMLALDMNAVMRIEYIDRPGLRYGENVVYVINIITKRARSGYVLGTEQDYDLMMRNLSENVFARMNIGKSEFGANYTFGYSDMKGVMTKETADYVLNDGTVKTIIRQDLENRNRNASHSAQLSYSISDTSYVLQSRLSYYDIRSRIYRKRMLDNGILPTDKRSIGDSRYSTFDIYYHRDFKRHQNITASAVVTNIDSDGEEYDDEVTPYIYNVDGRVWSLKSEAIYENILKPFTIDLGMQYNRKLTDNRYTGDASARSLFRSSEQYLYGQISGSLARLQYTVGIGGSNRYYRQGKHSNHHFVLRPKVDIAYPLWEGWQLSYTFDCNQHMSQIAVINDVALRTNSMEMVVGNPDLKPNRVIEHVLRLTVSKPRLMAMLQGYAKLNPNSNMRRTIRTADNIFIDTQTNQPHCNLLMGMAYARYDIIPHKLVASASAQIFECDNKGDDYRHRYTSFMGVASLNAYLGKWTLTAYAETGFRWMEGETRGRNGVEAQFVAGYRTGPLTLSLNCRNPFRAHPMIHRAEKMNVNLHKITTIRDADAGNYVSLSVALKLQHGRKYLDIRRRINLKDRDAGILK</sequence>
<accession>A0A3S0RBS4</accession>
<evidence type="ECO:0000256" key="1">
    <source>
        <dbReference type="SAM" id="SignalP"/>
    </source>
</evidence>
<keyword evidence="1" id="KW-0732">Signal</keyword>
<feature type="chain" id="PRO_5018637348" evidence="1">
    <location>
        <begin position="20"/>
        <end position="675"/>
    </location>
</feature>
<organism evidence="2 3">
    <name type="scientific">Prevotella koreensis</name>
    <dbReference type="NCBI Taxonomy" id="2490854"/>
    <lineage>
        <taxon>Bacteria</taxon>
        <taxon>Pseudomonadati</taxon>
        <taxon>Bacteroidota</taxon>
        <taxon>Bacteroidia</taxon>
        <taxon>Bacteroidales</taxon>
        <taxon>Prevotellaceae</taxon>
        <taxon>Prevotella</taxon>
    </lineage>
</organism>
<comment type="caution">
    <text evidence="2">The sequence shown here is derived from an EMBL/GenBank/DDBJ whole genome shotgun (WGS) entry which is preliminary data.</text>
</comment>
<dbReference type="Proteomes" id="UP000278983">
    <property type="component" value="Unassembled WGS sequence"/>
</dbReference>
<dbReference type="SUPFAM" id="SSF56935">
    <property type="entry name" value="Porins"/>
    <property type="match status" value="1"/>
</dbReference>
<keyword evidence="2" id="KW-0675">Receptor</keyword>
<name>A0A3S0RBS4_9BACT</name>
<dbReference type="EMBL" id="RYYU01000001">
    <property type="protein sequence ID" value="RUL60169.1"/>
    <property type="molecule type" value="Genomic_DNA"/>
</dbReference>
<protein>
    <submittedName>
        <fullName evidence="2">TonB-dependent receptor</fullName>
    </submittedName>
</protein>
<reference evidence="2 3" key="1">
    <citation type="submission" date="2018-12" db="EMBL/GenBank/DDBJ databases">
        <title>Genome sequencing of Prevotella sp. KCOM 3155 (= JS262).</title>
        <authorList>
            <person name="Kook J.-K."/>
            <person name="Park S.-N."/>
            <person name="Lim Y.K."/>
        </authorList>
    </citation>
    <scope>NUCLEOTIDE SEQUENCE [LARGE SCALE GENOMIC DNA]</scope>
    <source>
        <strain evidence="2 3">KCOM 3155</strain>
    </source>
</reference>
<gene>
    <name evidence="2" type="ORF">EHV08_10740</name>
</gene>
<feature type="signal peptide" evidence="1">
    <location>
        <begin position="1"/>
        <end position="19"/>
    </location>
</feature>
<proteinExistence type="predicted"/>
<dbReference type="OrthoDB" id="1098137at2"/>
<evidence type="ECO:0000313" key="3">
    <source>
        <dbReference type="Proteomes" id="UP000278983"/>
    </source>
</evidence>
<evidence type="ECO:0000313" key="2">
    <source>
        <dbReference type="EMBL" id="RUL60169.1"/>
    </source>
</evidence>
<dbReference type="AlphaFoldDB" id="A0A3S0RBS4"/>